<dbReference type="InterPro" id="IPR020845">
    <property type="entry name" value="AMP-binding_CS"/>
</dbReference>
<dbReference type="InterPro" id="IPR032387">
    <property type="entry name" value="ACAS_N"/>
</dbReference>
<evidence type="ECO:0000256" key="2">
    <source>
        <dbReference type="ARBA" id="ARBA00013275"/>
    </source>
</evidence>
<gene>
    <name evidence="9" type="primary">LOC106813744</name>
</gene>
<evidence type="ECO:0000256" key="3">
    <source>
        <dbReference type="ARBA" id="ARBA00040004"/>
    </source>
</evidence>
<dbReference type="InterPro" id="IPR000873">
    <property type="entry name" value="AMP-dep_synth/lig_dom"/>
</dbReference>
<evidence type="ECO:0000256" key="4">
    <source>
        <dbReference type="ARBA" id="ARBA00042755"/>
    </source>
</evidence>
<dbReference type="PANTHER" id="PTHR43347">
    <property type="entry name" value="ACYL-COA SYNTHETASE"/>
    <property type="match status" value="1"/>
</dbReference>
<keyword evidence="8" id="KW-1185">Reference proteome</keyword>
<dbReference type="GeneID" id="106813744"/>
<evidence type="ECO:0000259" key="6">
    <source>
        <dbReference type="Pfam" id="PF00501"/>
    </source>
</evidence>
<feature type="domain" description="Acetyl-coenzyme A synthetase N-terminal" evidence="7">
    <location>
        <begin position="73"/>
        <end position="127"/>
    </location>
</feature>
<comment type="catalytic activity">
    <reaction evidence="5">
        <text>butanoate + ATP + CoA = butanoyl-CoA + AMP + diphosphate</text>
        <dbReference type="Rhea" id="RHEA:46172"/>
        <dbReference type="ChEBI" id="CHEBI:17968"/>
        <dbReference type="ChEBI" id="CHEBI:30616"/>
        <dbReference type="ChEBI" id="CHEBI:33019"/>
        <dbReference type="ChEBI" id="CHEBI:57287"/>
        <dbReference type="ChEBI" id="CHEBI:57371"/>
        <dbReference type="ChEBI" id="CHEBI:456215"/>
    </reaction>
    <physiologicalReaction direction="left-to-right" evidence="5">
        <dbReference type="Rhea" id="RHEA:46173"/>
    </physiologicalReaction>
</comment>
<evidence type="ECO:0000313" key="8">
    <source>
        <dbReference type="Proteomes" id="UP000695022"/>
    </source>
</evidence>
<dbReference type="Pfam" id="PF00501">
    <property type="entry name" value="AMP-binding"/>
    <property type="match status" value="1"/>
</dbReference>
<evidence type="ECO:0000313" key="9">
    <source>
        <dbReference type="RefSeq" id="XP_014673448.1"/>
    </source>
</evidence>
<dbReference type="Pfam" id="PF16177">
    <property type="entry name" value="ACAS_N"/>
    <property type="match status" value="1"/>
</dbReference>
<dbReference type="EC" id="6.2.1.1" evidence="2"/>
<dbReference type="SUPFAM" id="SSF56801">
    <property type="entry name" value="Acetyl-CoA synthetase-like"/>
    <property type="match status" value="1"/>
</dbReference>
<sequence>MHSHYRNMAFATRFVRGLKSSNAIQLRQCSQILQHQKLPLVAATRGEALSSESHQDHMKAYGEEHRRFHSAEYERVFKRAIDHPDEFWGEQAEKLTWFRKWDKVLDDSDSPFTQWFVGGEMNTCYNAVDRHVERGFGNQVAIIHDSPVTKKVAMISFRQLQQKVARLAGVLVKHGVQKGDRVLIYMPMIPEAVITMLACARIGAIHSLVFGGFAAREVAVRLNHAKAVVVVSANCGVEPSRIVNYKSIVDEAIEISDHKPDKCIIFNRPEMEDAPLIPGRDLSWEEEMEKARHHDCIPVLATDPIYILYTSGTTGTPKAVVRPSGDHAVVLNWSMEALYGIKPHEVWWANSDLGWVVGHSYICYAPLLAGNTTVIYEGKPVGTPDSGALFRVIHDHDCAAMFIAPTALRAVRREDTEIQIGSRYTLKKLRSLFVAGEHCDHETLDWAKWAFRVPVLDNWWQTETGWAITASCVGLRNSLYPPHGVSGMPVPGYNVKYSTKWK</sequence>
<evidence type="ECO:0000259" key="7">
    <source>
        <dbReference type="Pfam" id="PF16177"/>
    </source>
</evidence>
<dbReference type="PANTHER" id="PTHR43347:SF3">
    <property type="entry name" value="ACYL-COA SYNTHETASE SHORT-CHAIN FAMILY MEMBER 3, MITOCHONDRIAL"/>
    <property type="match status" value="1"/>
</dbReference>
<organism evidence="8 9">
    <name type="scientific">Priapulus caudatus</name>
    <name type="common">Priapulid worm</name>
    <dbReference type="NCBI Taxonomy" id="37621"/>
    <lineage>
        <taxon>Eukaryota</taxon>
        <taxon>Metazoa</taxon>
        <taxon>Ecdysozoa</taxon>
        <taxon>Scalidophora</taxon>
        <taxon>Priapulida</taxon>
        <taxon>Priapulimorpha</taxon>
        <taxon>Priapulimorphida</taxon>
        <taxon>Priapulidae</taxon>
        <taxon>Priapulus</taxon>
    </lineage>
</organism>
<dbReference type="PROSITE" id="PS00455">
    <property type="entry name" value="AMP_BINDING"/>
    <property type="match status" value="1"/>
</dbReference>
<dbReference type="RefSeq" id="XP_014673448.1">
    <property type="nucleotide sequence ID" value="XM_014817962.1"/>
</dbReference>
<proteinExistence type="inferred from homology"/>
<dbReference type="InterPro" id="IPR042099">
    <property type="entry name" value="ANL_N_sf"/>
</dbReference>
<feature type="domain" description="AMP-dependent synthetase/ligase" evidence="6">
    <location>
        <begin position="136"/>
        <end position="496"/>
    </location>
</feature>
<dbReference type="Gene3D" id="3.40.50.12780">
    <property type="entry name" value="N-terminal domain of ligase-like"/>
    <property type="match status" value="1"/>
</dbReference>
<protein>
    <recommendedName>
        <fullName evidence="3">Acyl-CoA synthetase short-chain family member 3, mitochondrial</fullName>
        <ecNumber evidence="2">6.2.1.1</ecNumber>
    </recommendedName>
    <alternativeName>
        <fullName evidence="4">Acetate--CoA ligase 3</fullName>
    </alternativeName>
</protein>
<accession>A0ABM1EMM7</accession>
<evidence type="ECO:0000256" key="1">
    <source>
        <dbReference type="ARBA" id="ARBA00006432"/>
    </source>
</evidence>
<reference evidence="9" key="1">
    <citation type="submission" date="2025-08" db="UniProtKB">
        <authorList>
            <consortium name="RefSeq"/>
        </authorList>
    </citation>
    <scope>IDENTIFICATION</scope>
</reference>
<comment type="similarity">
    <text evidence="1">Belongs to the ATP-dependent AMP-binding enzyme family.</text>
</comment>
<name>A0ABM1EMM7_PRICU</name>
<dbReference type="Proteomes" id="UP000695022">
    <property type="component" value="Unplaced"/>
</dbReference>
<evidence type="ECO:0000256" key="5">
    <source>
        <dbReference type="ARBA" id="ARBA00047935"/>
    </source>
</evidence>